<evidence type="ECO:0000313" key="4">
    <source>
        <dbReference type="Proteomes" id="UP000198393"/>
    </source>
</evidence>
<feature type="transmembrane region" description="Helical" evidence="1">
    <location>
        <begin position="84"/>
        <end position="107"/>
    </location>
</feature>
<keyword evidence="1" id="KW-1133">Transmembrane helix</keyword>
<dbReference type="SMART" id="SM00850">
    <property type="entry name" value="LytTR"/>
    <property type="match status" value="1"/>
</dbReference>
<keyword evidence="1" id="KW-0812">Transmembrane</keyword>
<feature type="transmembrane region" description="Helical" evidence="1">
    <location>
        <begin position="127"/>
        <end position="153"/>
    </location>
</feature>
<evidence type="ECO:0000313" key="3">
    <source>
        <dbReference type="EMBL" id="SNS50200.1"/>
    </source>
</evidence>
<dbReference type="PANTHER" id="PTHR37299:SF1">
    <property type="entry name" value="STAGE 0 SPORULATION PROTEIN A HOMOLOG"/>
    <property type="match status" value="1"/>
</dbReference>
<dbReference type="Proteomes" id="UP000198393">
    <property type="component" value="Unassembled WGS sequence"/>
</dbReference>
<accession>A0A239EZM3</accession>
<dbReference type="AlphaFoldDB" id="A0A239EZM3"/>
<keyword evidence="3" id="KW-0238">DNA-binding</keyword>
<protein>
    <submittedName>
        <fullName evidence="3">LytTr DNA-binding domain-containing protein</fullName>
    </submittedName>
</protein>
<dbReference type="InterPro" id="IPR046947">
    <property type="entry name" value="LytR-like"/>
</dbReference>
<dbReference type="InterPro" id="IPR007492">
    <property type="entry name" value="LytTR_DNA-bd_dom"/>
</dbReference>
<dbReference type="Pfam" id="PF04397">
    <property type="entry name" value="LytTR"/>
    <property type="match status" value="1"/>
</dbReference>
<dbReference type="GO" id="GO:0003677">
    <property type="term" value="F:DNA binding"/>
    <property type="evidence" value="ECO:0007669"/>
    <property type="project" value="UniProtKB-KW"/>
</dbReference>
<evidence type="ECO:0000256" key="1">
    <source>
        <dbReference type="SAM" id="Phobius"/>
    </source>
</evidence>
<keyword evidence="1" id="KW-0472">Membrane</keyword>
<evidence type="ECO:0000259" key="2">
    <source>
        <dbReference type="PROSITE" id="PS50930"/>
    </source>
</evidence>
<feature type="transmembrane region" description="Helical" evidence="1">
    <location>
        <begin position="12"/>
        <end position="31"/>
    </location>
</feature>
<gene>
    <name evidence="3" type="ORF">SAMN05421640_0417</name>
</gene>
<dbReference type="PANTHER" id="PTHR37299">
    <property type="entry name" value="TRANSCRIPTIONAL REGULATOR-RELATED"/>
    <property type="match status" value="1"/>
</dbReference>
<keyword evidence="4" id="KW-1185">Reference proteome</keyword>
<organism evidence="3 4">
    <name type="scientific">Ekhidna lutea</name>
    <dbReference type="NCBI Taxonomy" id="447679"/>
    <lineage>
        <taxon>Bacteria</taxon>
        <taxon>Pseudomonadati</taxon>
        <taxon>Bacteroidota</taxon>
        <taxon>Cytophagia</taxon>
        <taxon>Cytophagales</taxon>
        <taxon>Reichenbachiellaceae</taxon>
        <taxon>Ekhidna</taxon>
    </lineage>
</organism>
<proteinExistence type="predicted"/>
<dbReference type="Gene3D" id="2.40.50.1020">
    <property type="entry name" value="LytTr DNA-binding domain"/>
    <property type="match status" value="1"/>
</dbReference>
<dbReference type="PROSITE" id="PS50930">
    <property type="entry name" value="HTH_LYTTR"/>
    <property type="match status" value="1"/>
</dbReference>
<sequence length="287" mass="32934">MRVIDTIAQHRKVIGFSILISFFLALISFFSNWLMLIHTNEAPTPYQLLDISFYFLTPIVSWTAITIGMIHYTQRKNINRNRIIIQVIFIALLISPFIRMFDILIDFSLKNLIGMMDANPFSVLADVWLVVISTSPGAFLRILIIAAIVYYFLLRQSNHKTLTIRTRDGVYHVLEKDSICYLQSEGNYLNIQTQNGTYRTRKTLKSLAARLGTPFLRIHKSTIVNPGYIRQLSHWRNGEYLVVMNDGKPLTSSKSHRESIDKIMTDLIGNSEMENDPISAIVHPKLA</sequence>
<reference evidence="3 4" key="1">
    <citation type="submission" date="2017-06" db="EMBL/GenBank/DDBJ databases">
        <authorList>
            <person name="Kim H.J."/>
            <person name="Triplett B.A."/>
        </authorList>
    </citation>
    <scope>NUCLEOTIDE SEQUENCE [LARGE SCALE GENOMIC DNA]</scope>
    <source>
        <strain evidence="3 4">DSM 19307</strain>
    </source>
</reference>
<dbReference type="GO" id="GO:0000156">
    <property type="term" value="F:phosphorelay response regulator activity"/>
    <property type="evidence" value="ECO:0007669"/>
    <property type="project" value="InterPro"/>
</dbReference>
<feature type="transmembrane region" description="Helical" evidence="1">
    <location>
        <begin position="51"/>
        <end position="72"/>
    </location>
</feature>
<feature type="domain" description="HTH LytTR-type" evidence="2">
    <location>
        <begin position="162"/>
        <end position="266"/>
    </location>
</feature>
<dbReference type="EMBL" id="FZPD01000001">
    <property type="protein sequence ID" value="SNS50200.1"/>
    <property type="molecule type" value="Genomic_DNA"/>
</dbReference>
<name>A0A239EZM3_EKHLU</name>